<evidence type="ECO:0000256" key="12">
    <source>
        <dbReference type="ARBA" id="ARBA00033342"/>
    </source>
</evidence>
<dbReference type="NCBIfam" id="TIGR03592">
    <property type="entry name" value="yidC_oxa1_cterm"/>
    <property type="match status" value="1"/>
</dbReference>
<dbReference type="InterPro" id="IPR038221">
    <property type="entry name" value="YidC_periplasmic_sf"/>
</dbReference>
<gene>
    <name evidence="17" type="primary">yidC</name>
    <name evidence="17" type="ORF">SMPSPU_002</name>
</gene>
<feature type="transmembrane region" description="Helical" evidence="14">
    <location>
        <begin position="504"/>
        <end position="520"/>
    </location>
</feature>
<feature type="transmembrane region" description="Helical" evidence="14">
    <location>
        <begin position="32"/>
        <end position="47"/>
    </location>
</feature>
<feature type="domain" description="Membrane insertase YidC/Oxa/ALB C-terminal" evidence="15">
    <location>
        <begin position="362"/>
        <end position="544"/>
    </location>
</feature>
<dbReference type="PRINTS" id="PR00701">
    <property type="entry name" value="60KDINNERMP"/>
</dbReference>
<accession>A0AAD1AYR8</accession>
<reference evidence="17 18" key="1">
    <citation type="journal article" date="2014" name="ISME J.">
        <title>Swapping symbionts in spittlebugs: evolutionary replacement of a reduced genome symbiont.</title>
        <authorList>
            <person name="Koga R."/>
            <person name="Moran N.A."/>
        </authorList>
    </citation>
    <scope>NUCLEOTIDE SEQUENCE [LARGE SCALE GENOMIC DNA]</scope>
    <source>
        <strain evidence="17 18">PSPU</strain>
    </source>
</reference>
<keyword evidence="8 14" id="KW-1133">Transmembrane helix</keyword>
<dbReference type="PANTHER" id="PTHR12428">
    <property type="entry name" value="OXA1"/>
    <property type="match status" value="1"/>
</dbReference>
<evidence type="ECO:0000313" key="18">
    <source>
        <dbReference type="Proteomes" id="UP000031659"/>
    </source>
</evidence>
<feature type="transmembrane region" description="Helical" evidence="14">
    <location>
        <begin position="471"/>
        <end position="492"/>
    </location>
</feature>
<evidence type="ECO:0000259" key="16">
    <source>
        <dbReference type="Pfam" id="PF14849"/>
    </source>
</evidence>
<evidence type="ECO:0000256" key="14">
    <source>
        <dbReference type="SAM" id="Phobius"/>
    </source>
</evidence>
<evidence type="ECO:0000256" key="6">
    <source>
        <dbReference type="ARBA" id="ARBA00022692"/>
    </source>
</evidence>
<name>A0AAD1AYR8_9FLAO</name>
<dbReference type="GO" id="GO:0015031">
    <property type="term" value="P:protein transport"/>
    <property type="evidence" value="ECO:0007669"/>
    <property type="project" value="UniProtKB-KW"/>
</dbReference>
<dbReference type="AlphaFoldDB" id="A0AAD1AYR8"/>
<organism evidence="17 18">
    <name type="scientific">Candidatus Karelsulcia muelleri PSPU</name>
    <dbReference type="NCBI Taxonomy" id="1189303"/>
    <lineage>
        <taxon>Bacteria</taxon>
        <taxon>Pseudomonadati</taxon>
        <taxon>Bacteroidota</taxon>
        <taxon>Flavobacteriia</taxon>
        <taxon>Flavobacteriales</taxon>
        <taxon>Candidatus Karelsulcia</taxon>
    </lineage>
</organism>
<feature type="transmembrane region" description="Helical" evidence="14">
    <location>
        <begin position="362"/>
        <end position="382"/>
    </location>
</feature>
<sequence>MGEISIIKLMYCIYYIILSNIEIVMETKFNKFLINILILFIIISFFFKKKSKLENFENVFLTNKLIKNEYFKKKKNKDKEVIIENNVLKLSISTIGGNIKNLFLKKYKNYHNNDENLYLIKDNSSLFGLEFTNKSCKKFNTYEVEFIPKIKEDEFKYTINMQAKLDNNVYISYVYVIYKNNNYNIDFYIRTKGFSDLLSTNLEWNQKLLRLEKDPKIENNYNQIFYSINKFKKKINFLNPKKSLHKKAKNLYWIANKQQFFVSILLFKKPLKDKKIIFFLKNENLNSINKRSNLKIKIINKNNKELNLSNKWYFGPLDYNILKKNKYGFENLIQFGGVVGKYINRYVFFYLFSILEKTNLNYGLIIILMTIIVKLIILPITYNQYKLNSIIEMFRTSFDDINHYKLTNKQSLIKLDKKILMNSILYAIIQIPIFYSLFHFFPTLINLRGKSFLWIDNLTYYDSILNFKFKIPIYGNHISLLTILYSISLLILRKINNSKYQTNNNSIYIMSIIILLFINNYSSGLYLYYLISNIINIIIYIYYKKNL</sequence>
<keyword evidence="4" id="KW-0813">Transport</keyword>
<evidence type="ECO:0000256" key="5">
    <source>
        <dbReference type="ARBA" id="ARBA00022475"/>
    </source>
</evidence>
<dbReference type="GO" id="GO:0032977">
    <property type="term" value="F:membrane insertase activity"/>
    <property type="evidence" value="ECO:0007669"/>
    <property type="project" value="InterPro"/>
</dbReference>
<keyword evidence="7" id="KW-0653">Protein transport</keyword>
<evidence type="ECO:0000259" key="15">
    <source>
        <dbReference type="Pfam" id="PF02096"/>
    </source>
</evidence>
<keyword evidence="6 13" id="KW-0812">Transmembrane</keyword>
<evidence type="ECO:0000256" key="3">
    <source>
        <dbReference type="ARBA" id="ARBA00015325"/>
    </source>
</evidence>
<dbReference type="Proteomes" id="UP000031659">
    <property type="component" value="Chromosome"/>
</dbReference>
<dbReference type="InterPro" id="IPR028053">
    <property type="entry name" value="Membr_insert_YidC_N"/>
</dbReference>
<feature type="transmembrane region" description="Helical" evidence="14">
    <location>
        <begin position="526"/>
        <end position="543"/>
    </location>
</feature>
<comment type="subcellular location">
    <subcellularLocation>
        <location evidence="1">Cell membrane</location>
        <topology evidence="1">Multi-pass membrane protein</topology>
    </subcellularLocation>
    <subcellularLocation>
        <location evidence="13">Membrane</location>
        <topology evidence="13">Multi-pass membrane protein</topology>
    </subcellularLocation>
</comment>
<dbReference type="InterPro" id="IPR028055">
    <property type="entry name" value="YidC/Oxa/ALB_C"/>
</dbReference>
<evidence type="ECO:0000256" key="1">
    <source>
        <dbReference type="ARBA" id="ARBA00004651"/>
    </source>
</evidence>
<evidence type="ECO:0000256" key="7">
    <source>
        <dbReference type="ARBA" id="ARBA00022927"/>
    </source>
</evidence>
<dbReference type="PANTHER" id="PTHR12428:SF65">
    <property type="entry name" value="CYTOCHROME C OXIDASE ASSEMBLY PROTEIN COX18, MITOCHONDRIAL"/>
    <property type="match status" value="1"/>
</dbReference>
<evidence type="ECO:0000256" key="11">
    <source>
        <dbReference type="ARBA" id="ARBA00033245"/>
    </source>
</evidence>
<comment type="similarity">
    <text evidence="2">Belongs to the OXA1/ALB3/YidC family. Type 1 subfamily.</text>
</comment>
<evidence type="ECO:0000256" key="8">
    <source>
        <dbReference type="ARBA" id="ARBA00022989"/>
    </source>
</evidence>
<evidence type="ECO:0000256" key="2">
    <source>
        <dbReference type="ARBA" id="ARBA00010527"/>
    </source>
</evidence>
<protein>
    <recommendedName>
        <fullName evidence="3">Membrane protein insertase YidC</fullName>
    </recommendedName>
    <alternativeName>
        <fullName evidence="12">Foldase YidC</fullName>
    </alternativeName>
    <alternativeName>
        <fullName evidence="11">Membrane integrase YidC</fullName>
    </alternativeName>
</protein>
<evidence type="ECO:0000256" key="9">
    <source>
        <dbReference type="ARBA" id="ARBA00023136"/>
    </source>
</evidence>
<dbReference type="EMBL" id="AP013293">
    <property type="protein sequence ID" value="BAO66184.1"/>
    <property type="molecule type" value="Genomic_DNA"/>
</dbReference>
<evidence type="ECO:0000256" key="13">
    <source>
        <dbReference type="RuleBase" id="RU003945"/>
    </source>
</evidence>
<feature type="domain" description="Membrane insertase YidC N-terminal" evidence="16">
    <location>
        <begin position="82"/>
        <end position="348"/>
    </location>
</feature>
<dbReference type="Pfam" id="PF14849">
    <property type="entry name" value="YidC_periplas"/>
    <property type="match status" value="1"/>
</dbReference>
<keyword evidence="10" id="KW-0143">Chaperone</keyword>
<feature type="transmembrane region" description="Helical" evidence="14">
    <location>
        <begin position="419"/>
        <end position="441"/>
    </location>
</feature>
<evidence type="ECO:0000313" key="17">
    <source>
        <dbReference type="EMBL" id="BAO66184.1"/>
    </source>
</evidence>
<dbReference type="GO" id="GO:0005886">
    <property type="term" value="C:plasma membrane"/>
    <property type="evidence" value="ECO:0007669"/>
    <property type="project" value="UniProtKB-SubCell"/>
</dbReference>
<evidence type="ECO:0000256" key="10">
    <source>
        <dbReference type="ARBA" id="ARBA00023186"/>
    </source>
</evidence>
<dbReference type="KEGG" id="smup:SMPSPU_002"/>
<dbReference type="NCBIfam" id="TIGR03593">
    <property type="entry name" value="yidC_nterm"/>
    <property type="match status" value="1"/>
</dbReference>
<keyword evidence="9 14" id="KW-0472">Membrane</keyword>
<dbReference type="Pfam" id="PF02096">
    <property type="entry name" value="60KD_IMP"/>
    <property type="match status" value="1"/>
</dbReference>
<dbReference type="CDD" id="cd19961">
    <property type="entry name" value="EcYidC-like_peri"/>
    <property type="match status" value="1"/>
</dbReference>
<feature type="transmembrane region" description="Helical" evidence="14">
    <location>
        <begin position="6"/>
        <end position="25"/>
    </location>
</feature>
<dbReference type="InterPro" id="IPR001708">
    <property type="entry name" value="YidC/ALB3/OXA1/COX18"/>
</dbReference>
<proteinExistence type="inferred from homology"/>
<keyword evidence="5" id="KW-1003">Cell membrane</keyword>
<dbReference type="GO" id="GO:0051205">
    <property type="term" value="P:protein insertion into membrane"/>
    <property type="evidence" value="ECO:0007669"/>
    <property type="project" value="TreeGrafter"/>
</dbReference>
<evidence type="ECO:0000256" key="4">
    <source>
        <dbReference type="ARBA" id="ARBA00022448"/>
    </source>
</evidence>
<dbReference type="Gene3D" id="2.70.98.90">
    <property type="match status" value="1"/>
</dbReference>